<feature type="binding site" evidence="11">
    <location>
        <begin position="42"/>
        <end position="45"/>
    </location>
    <ligand>
        <name>substrate</name>
    </ligand>
</feature>
<comment type="similarity">
    <text evidence="1 11">Belongs to the GHMP kinase family. GalK subfamily.</text>
</comment>
<dbReference type="InterPro" id="IPR020568">
    <property type="entry name" value="Ribosomal_Su5_D2-typ_SF"/>
</dbReference>
<evidence type="ECO:0000256" key="8">
    <source>
        <dbReference type="ARBA" id="ARBA00022842"/>
    </source>
</evidence>
<dbReference type="InterPro" id="IPR036554">
    <property type="entry name" value="GHMP_kinase_C_sf"/>
</dbReference>
<dbReference type="FunFam" id="3.30.230.10:FF:000017">
    <property type="entry name" value="Galactokinase"/>
    <property type="match status" value="1"/>
</dbReference>
<proteinExistence type="inferred from homology"/>
<dbReference type="PIRSF" id="PIRSF000530">
    <property type="entry name" value="Galactokinase"/>
    <property type="match status" value="1"/>
</dbReference>
<dbReference type="InterPro" id="IPR013750">
    <property type="entry name" value="GHMP_kinase_C_dom"/>
</dbReference>
<feature type="binding site" evidence="11">
    <location>
        <position position="171"/>
    </location>
    <ligand>
        <name>Mg(2+)</name>
        <dbReference type="ChEBI" id="CHEBI:18420"/>
    </ligand>
</feature>
<keyword evidence="2 11" id="KW-0963">Cytoplasm</keyword>
<dbReference type="PROSITE" id="PS00106">
    <property type="entry name" value="GALACTOKINASE"/>
    <property type="match status" value="1"/>
</dbReference>
<feature type="active site" description="Proton acceptor" evidence="11">
    <location>
        <position position="183"/>
    </location>
</feature>
<dbReference type="InterPro" id="IPR022963">
    <property type="entry name" value="Galactokinase_bac"/>
</dbReference>
<dbReference type="PROSITE" id="PS00627">
    <property type="entry name" value="GHMP_KINASES_ATP"/>
    <property type="match status" value="1"/>
</dbReference>
<evidence type="ECO:0000256" key="4">
    <source>
        <dbReference type="ARBA" id="ARBA00022723"/>
    </source>
</evidence>
<sequence>MSIVVDNSEILTGLNHQFAKVFGDTENVEYFFSPGRINLIGEHTDYNGGYVFPASITIGTTGLARLRDDQKVRLYSVNFPDAGVLEFDLADVKDKKDGEWINYVKGMIVALDEAGYSIDKGFELLVSGEIPTASGLSSSASLELLAGVVLENLFKLDVSRLELVKLGQKTENEYIGVNSGILDQFAIGFGEIGKAILLDCNTLKYEMVPAELGDYDIVIMNTNKPRALTESKYNERFAETREALKRVQAELSIGSLGELSNEDFDSKAVPLIDDETLVKRARHAVYENNRCKVAQKAFVAGDLEEFGRLLNASHASLKEDYEVTGLELDTLAETAQKQEGCLGARMTGAGFGGCAIALVKHDSVPAFEKAVGDVYAESVGYPASFYVAQIGSGATQLEV</sequence>
<dbReference type="SUPFAM" id="SSF55060">
    <property type="entry name" value="GHMP Kinase, C-terminal domain"/>
    <property type="match status" value="1"/>
</dbReference>
<name>A0A2R5HD14_9LACT</name>
<reference evidence="16 17" key="1">
    <citation type="journal article" date="2018" name="Genome Announc.">
        <title>Draft Genome Sequence of Lactococcus sp. Strain NtB2 (JCM 32569), Isolated from the Gut of the Higher Termite Nasutitermes takasagoensis.</title>
        <authorList>
            <person name="Noda S."/>
            <person name="Aihara C."/>
            <person name="Yuki M."/>
            <person name="Ohkuma M."/>
        </authorList>
    </citation>
    <scope>NUCLEOTIDE SEQUENCE [LARGE SCALE GENOMIC DNA]</scope>
    <source>
        <strain evidence="16 17">NtB2</strain>
    </source>
</reference>
<dbReference type="NCBIfam" id="TIGR00131">
    <property type="entry name" value="gal_kin"/>
    <property type="match status" value="1"/>
</dbReference>
<dbReference type="GO" id="GO:0004335">
    <property type="term" value="F:galactokinase activity"/>
    <property type="evidence" value="ECO:0007669"/>
    <property type="project" value="UniProtKB-UniRule"/>
</dbReference>
<dbReference type="SUPFAM" id="SSF54211">
    <property type="entry name" value="Ribosomal protein S5 domain 2-like"/>
    <property type="match status" value="1"/>
</dbReference>
<evidence type="ECO:0000256" key="7">
    <source>
        <dbReference type="ARBA" id="ARBA00022840"/>
    </source>
</evidence>
<dbReference type="Pfam" id="PF08544">
    <property type="entry name" value="GHMP_kinases_C"/>
    <property type="match status" value="1"/>
</dbReference>
<evidence type="ECO:0000256" key="3">
    <source>
        <dbReference type="ARBA" id="ARBA00022679"/>
    </source>
</evidence>
<dbReference type="Pfam" id="PF10509">
    <property type="entry name" value="GalKase_gal_bdg"/>
    <property type="match status" value="1"/>
</dbReference>
<keyword evidence="10 11" id="KW-0119">Carbohydrate metabolism</keyword>
<dbReference type="InterPro" id="IPR006204">
    <property type="entry name" value="GHMP_kinase_N_dom"/>
</dbReference>
<feature type="site" description="Transition state stabilizer" evidence="11">
    <location>
        <position position="36"/>
    </location>
</feature>
<dbReference type="InterPro" id="IPR019741">
    <property type="entry name" value="Galactokinase_CS"/>
</dbReference>
<keyword evidence="17" id="KW-1185">Reference proteome</keyword>
<dbReference type="GO" id="GO:0005524">
    <property type="term" value="F:ATP binding"/>
    <property type="evidence" value="ECO:0007669"/>
    <property type="project" value="UniProtKB-UniRule"/>
</dbReference>
<feature type="domain" description="Galactokinase N-terminal" evidence="15">
    <location>
        <begin position="17"/>
        <end position="65"/>
    </location>
</feature>
<evidence type="ECO:0000256" key="10">
    <source>
        <dbReference type="ARBA" id="ARBA00023277"/>
    </source>
</evidence>
<dbReference type="OrthoDB" id="250531at2"/>
<feature type="binding site" evidence="11">
    <location>
        <position position="139"/>
    </location>
    <ligand>
        <name>Mg(2+)</name>
        <dbReference type="ChEBI" id="CHEBI:18420"/>
    </ligand>
</feature>
<keyword evidence="7 11" id="KW-0067">ATP-binding</keyword>
<dbReference type="PRINTS" id="PR00959">
    <property type="entry name" value="MEVGALKINASE"/>
</dbReference>
<feature type="domain" description="GHMP kinase C-terminal" evidence="14">
    <location>
        <begin position="295"/>
        <end position="375"/>
    </location>
</feature>
<feature type="binding site" evidence="11">
    <location>
        <position position="76"/>
    </location>
    <ligand>
        <name>ATP</name>
        <dbReference type="ChEBI" id="CHEBI:30616"/>
    </ligand>
</feature>
<evidence type="ECO:0000259" key="15">
    <source>
        <dbReference type="Pfam" id="PF10509"/>
    </source>
</evidence>
<evidence type="ECO:0000313" key="17">
    <source>
        <dbReference type="Proteomes" id="UP000245021"/>
    </source>
</evidence>
<keyword evidence="6 11" id="KW-0418">Kinase</keyword>
<dbReference type="Gene3D" id="3.30.230.10">
    <property type="match status" value="1"/>
</dbReference>
<dbReference type="FunFam" id="3.30.70.890:FF:000001">
    <property type="entry name" value="Galactokinase"/>
    <property type="match status" value="1"/>
</dbReference>
<dbReference type="InterPro" id="IPR019539">
    <property type="entry name" value="GalKase_N"/>
</dbReference>
<keyword evidence="5 11" id="KW-0547">Nucleotide-binding</keyword>
<dbReference type="GO" id="GO:0000287">
    <property type="term" value="F:magnesium ion binding"/>
    <property type="evidence" value="ECO:0007669"/>
    <property type="project" value="UniProtKB-UniRule"/>
</dbReference>
<feature type="binding site" evidence="11">
    <location>
        <position position="233"/>
    </location>
    <ligand>
        <name>substrate</name>
    </ligand>
</feature>
<evidence type="ECO:0000313" key="16">
    <source>
        <dbReference type="EMBL" id="GBG95967.1"/>
    </source>
</evidence>
<comment type="catalytic activity">
    <reaction evidence="11">
        <text>alpha-D-galactose + ATP = alpha-D-galactose 1-phosphate + ADP + H(+)</text>
        <dbReference type="Rhea" id="RHEA:13553"/>
        <dbReference type="ChEBI" id="CHEBI:15378"/>
        <dbReference type="ChEBI" id="CHEBI:28061"/>
        <dbReference type="ChEBI" id="CHEBI:30616"/>
        <dbReference type="ChEBI" id="CHEBI:58336"/>
        <dbReference type="ChEBI" id="CHEBI:456216"/>
        <dbReference type="EC" id="2.7.1.6"/>
    </reaction>
</comment>
<dbReference type="Gene3D" id="3.30.70.890">
    <property type="entry name" value="GHMP kinase, C-terminal domain"/>
    <property type="match status" value="1"/>
</dbReference>
<keyword evidence="9 11" id="KW-0299">Galactose metabolism</keyword>
<dbReference type="EMBL" id="BFFO01000001">
    <property type="protein sequence ID" value="GBG95967.1"/>
    <property type="molecule type" value="Genomic_DNA"/>
</dbReference>
<evidence type="ECO:0000256" key="1">
    <source>
        <dbReference type="ARBA" id="ARBA00006566"/>
    </source>
</evidence>
<dbReference type="PANTHER" id="PTHR10457">
    <property type="entry name" value="MEVALONATE KINASE/GALACTOKINASE"/>
    <property type="match status" value="1"/>
</dbReference>
<evidence type="ECO:0000256" key="9">
    <source>
        <dbReference type="ARBA" id="ARBA00023144"/>
    </source>
</evidence>
<dbReference type="RefSeq" id="WP_109244962.1">
    <property type="nucleotide sequence ID" value="NZ_BFFO01000001.1"/>
</dbReference>
<evidence type="ECO:0000256" key="2">
    <source>
        <dbReference type="ARBA" id="ARBA00022490"/>
    </source>
</evidence>
<dbReference type="NCBIfam" id="NF003705">
    <property type="entry name" value="PRK05322.1"/>
    <property type="match status" value="1"/>
</dbReference>
<protein>
    <recommendedName>
        <fullName evidence="11 12">Galactokinase</fullName>
        <ecNumber evidence="11 12">2.7.1.6</ecNumber>
    </recommendedName>
    <alternativeName>
        <fullName evidence="11">Galactose kinase</fullName>
    </alternativeName>
</protein>
<accession>A0A2R5HD14</accession>
<feature type="domain" description="GHMP kinase N-terminal" evidence="13">
    <location>
        <begin position="102"/>
        <end position="190"/>
    </location>
</feature>
<dbReference type="HAMAP" id="MF_00246">
    <property type="entry name" value="Galactokinase"/>
    <property type="match status" value="1"/>
</dbReference>
<comment type="subcellular location">
    <subcellularLocation>
        <location evidence="11">Cytoplasm</location>
    </subcellularLocation>
</comment>
<dbReference type="PRINTS" id="PR00473">
    <property type="entry name" value="GALCTOKINASE"/>
</dbReference>
<dbReference type="EC" id="2.7.1.6" evidence="11 12"/>
<dbReference type="AlphaFoldDB" id="A0A2R5HD14"/>
<comment type="pathway">
    <text evidence="11">Carbohydrate metabolism; galactose metabolism.</text>
</comment>
<evidence type="ECO:0000256" key="6">
    <source>
        <dbReference type="ARBA" id="ARBA00022777"/>
    </source>
</evidence>
<dbReference type="InterPro" id="IPR006206">
    <property type="entry name" value="Mevalonate/galactokinase"/>
</dbReference>
<organism evidence="16 17">
    <name type="scientific">Lactococcus termiticola</name>
    <dbReference type="NCBI Taxonomy" id="2169526"/>
    <lineage>
        <taxon>Bacteria</taxon>
        <taxon>Bacillati</taxon>
        <taxon>Bacillota</taxon>
        <taxon>Bacilli</taxon>
        <taxon>Lactobacillales</taxon>
        <taxon>Streptococcaceae</taxon>
        <taxon>Lactococcus</taxon>
    </lineage>
</organism>
<comment type="caution">
    <text evidence="16">The sequence shown here is derived from an EMBL/GenBank/DDBJ whole genome shotgun (WGS) entry which is preliminary data.</text>
</comment>
<dbReference type="InterPro" id="IPR000705">
    <property type="entry name" value="Galactokinase"/>
</dbReference>
<dbReference type="PANTHER" id="PTHR10457:SF7">
    <property type="entry name" value="GALACTOKINASE-RELATED"/>
    <property type="match status" value="1"/>
</dbReference>
<gene>
    <name evidence="11 16" type="primary">galK</name>
    <name evidence="16" type="ORF">NtB2_00069</name>
</gene>
<comment type="function">
    <text evidence="11">Catalyzes the transfer of the gamma-phosphate of ATP to D-galactose to form alpha-D-galactose-1-phosphate (Gal-1-P).</text>
</comment>
<dbReference type="InterPro" id="IPR014721">
    <property type="entry name" value="Ribsml_uS5_D2-typ_fold_subgr"/>
</dbReference>
<dbReference type="UniPathway" id="UPA00214"/>
<keyword evidence="3 11" id="KW-0808">Transferase</keyword>
<dbReference type="Proteomes" id="UP000245021">
    <property type="component" value="Unassembled WGS sequence"/>
</dbReference>
<evidence type="ECO:0000256" key="11">
    <source>
        <dbReference type="HAMAP-Rule" id="MF_00246"/>
    </source>
</evidence>
<evidence type="ECO:0000259" key="14">
    <source>
        <dbReference type="Pfam" id="PF08544"/>
    </source>
</evidence>
<dbReference type="Pfam" id="PF00288">
    <property type="entry name" value="GHMP_kinases_N"/>
    <property type="match status" value="1"/>
</dbReference>
<dbReference type="GO" id="GO:0006012">
    <property type="term" value="P:galactose metabolic process"/>
    <property type="evidence" value="ECO:0007669"/>
    <property type="project" value="UniProtKB-UniRule"/>
</dbReference>
<evidence type="ECO:0000256" key="5">
    <source>
        <dbReference type="ARBA" id="ARBA00022741"/>
    </source>
</evidence>
<evidence type="ECO:0000256" key="12">
    <source>
        <dbReference type="NCBIfam" id="TIGR00131"/>
    </source>
</evidence>
<dbReference type="InterPro" id="IPR006203">
    <property type="entry name" value="GHMP_knse_ATP-bd_CS"/>
</dbReference>
<evidence type="ECO:0000259" key="13">
    <source>
        <dbReference type="Pfam" id="PF00288"/>
    </source>
</evidence>
<keyword evidence="4 11" id="KW-0479">Metal-binding</keyword>
<keyword evidence="8 11" id="KW-0460">Magnesium</keyword>
<dbReference type="GO" id="GO:0005829">
    <property type="term" value="C:cytosol"/>
    <property type="evidence" value="ECO:0007669"/>
    <property type="project" value="TreeGrafter"/>
</dbReference>
<feature type="binding site" evidence="11">
    <location>
        <begin position="133"/>
        <end position="139"/>
    </location>
    <ligand>
        <name>ATP</name>
        <dbReference type="ChEBI" id="CHEBI:30616"/>
    </ligand>
</feature>